<feature type="domain" description="Major facilitator superfamily (MFS) profile" evidence="8">
    <location>
        <begin position="66"/>
        <end position="469"/>
    </location>
</feature>
<comment type="subcellular location">
    <subcellularLocation>
        <location evidence="1">Membrane</location>
        <topology evidence="1">Multi-pass membrane protein</topology>
    </subcellularLocation>
</comment>
<name>E9HG13_DAPPU</name>
<dbReference type="CDD" id="cd17398">
    <property type="entry name" value="MFS_FLVCR_like"/>
    <property type="match status" value="1"/>
</dbReference>
<dbReference type="FunFam" id="1.20.1250.20:FF:000092">
    <property type="entry name" value="Feline leukemia virus subgroup C receptor-related protein 2 isoform 1"/>
    <property type="match status" value="1"/>
</dbReference>
<keyword evidence="4 7" id="KW-1133">Transmembrane helix</keyword>
<dbReference type="Pfam" id="PF07690">
    <property type="entry name" value="MFS_1"/>
    <property type="match status" value="1"/>
</dbReference>
<dbReference type="Proteomes" id="UP000000305">
    <property type="component" value="Unassembled WGS sequence"/>
</dbReference>
<evidence type="ECO:0000256" key="5">
    <source>
        <dbReference type="ARBA" id="ARBA00023136"/>
    </source>
</evidence>
<dbReference type="PROSITE" id="PS50850">
    <property type="entry name" value="MFS"/>
    <property type="match status" value="1"/>
</dbReference>
<reference evidence="9 10" key="1">
    <citation type="journal article" date="2011" name="Science">
        <title>The ecoresponsive genome of Daphnia pulex.</title>
        <authorList>
            <person name="Colbourne J.K."/>
            <person name="Pfrender M.E."/>
            <person name="Gilbert D."/>
            <person name="Thomas W.K."/>
            <person name="Tucker A."/>
            <person name="Oakley T.H."/>
            <person name="Tokishita S."/>
            <person name="Aerts A."/>
            <person name="Arnold G.J."/>
            <person name="Basu M.K."/>
            <person name="Bauer D.J."/>
            <person name="Caceres C.E."/>
            <person name="Carmel L."/>
            <person name="Casola C."/>
            <person name="Choi J.H."/>
            <person name="Detter J.C."/>
            <person name="Dong Q."/>
            <person name="Dusheyko S."/>
            <person name="Eads B.D."/>
            <person name="Frohlich T."/>
            <person name="Geiler-Samerotte K.A."/>
            <person name="Gerlach D."/>
            <person name="Hatcher P."/>
            <person name="Jogdeo S."/>
            <person name="Krijgsveld J."/>
            <person name="Kriventseva E.V."/>
            <person name="Kultz D."/>
            <person name="Laforsch C."/>
            <person name="Lindquist E."/>
            <person name="Lopez J."/>
            <person name="Manak J.R."/>
            <person name="Muller J."/>
            <person name="Pangilinan J."/>
            <person name="Patwardhan R.P."/>
            <person name="Pitluck S."/>
            <person name="Pritham E.J."/>
            <person name="Rechtsteiner A."/>
            <person name="Rho M."/>
            <person name="Rogozin I.B."/>
            <person name="Sakarya O."/>
            <person name="Salamov A."/>
            <person name="Schaack S."/>
            <person name="Shapiro H."/>
            <person name="Shiga Y."/>
            <person name="Skalitzky C."/>
            <person name="Smith Z."/>
            <person name="Souvorov A."/>
            <person name="Sung W."/>
            <person name="Tang Z."/>
            <person name="Tsuchiya D."/>
            <person name="Tu H."/>
            <person name="Vos H."/>
            <person name="Wang M."/>
            <person name="Wolf Y.I."/>
            <person name="Yamagata H."/>
            <person name="Yamada T."/>
            <person name="Ye Y."/>
            <person name="Shaw J.R."/>
            <person name="Andrews J."/>
            <person name="Crease T.J."/>
            <person name="Tang H."/>
            <person name="Lucas S.M."/>
            <person name="Robertson H.M."/>
            <person name="Bork P."/>
            <person name="Koonin E.V."/>
            <person name="Zdobnov E.M."/>
            <person name="Grigoriev I.V."/>
            <person name="Lynch M."/>
            <person name="Boore J.L."/>
        </authorList>
    </citation>
    <scope>NUCLEOTIDE SEQUENCE [LARGE SCALE GENOMIC DNA]</scope>
</reference>
<dbReference type="SUPFAM" id="SSF103473">
    <property type="entry name" value="MFS general substrate transporter"/>
    <property type="match status" value="1"/>
</dbReference>
<dbReference type="PhylomeDB" id="E9HG13"/>
<comment type="similarity">
    <text evidence="6">Belongs to the major facilitator superfamily. Feline leukemia virus subgroup C receptor (TC 2.A.1.28.1) family.</text>
</comment>
<dbReference type="HOGENOM" id="CLU_023132_0_1_1"/>
<feature type="transmembrane region" description="Helical" evidence="7">
    <location>
        <begin position="377"/>
        <end position="398"/>
    </location>
</feature>
<evidence type="ECO:0000256" key="6">
    <source>
        <dbReference type="ARBA" id="ARBA00046338"/>
    </source>
</evidence>
<keyword evidence="5 7" id="KW-0472">Membrane</keyword>
<dbReference type="eggNOG" id="KOG2563">
    <property type="taxonomic scope" value="Eukaryota"/>
</dbReference>
<dbReference type="PANTHER" id="PTHR10924">
    <property type="entry name" value="MAJOR FACILITATOR SUPERFAMILY PROTEIN-RELATED"/>
    <property type="match status" value="1"/>
</dbReference>
<dbReference type="GO" id="GO:0015220">
    <property type="term" value="F:choline transmembrane transporter activity"/>
    <property type="evidence" value="ECO:0007669"/>
    <property type="project" value="UniProtKB-ARBA"/>
</dbReference>
<dbReference type="FunCoup" id="E9HG13">
    <property type="interactions" value="277"/>
</dbReference>
<dbReference type="EMBL" id="GL732638">
    <property type="protein sequence ID" value="EFX69311.1"/>
    <property type="molecule type" value="Genomic_DNA"/>
</dbReference>
<feature type="transmembrane region" description="Helical" evidence="7">
    <location>
        <begin position="156"/>
        <end position="178"/>
    </location>
</feature>
<organism evidence="9 10">
    <name type="scientific">Daphnia pulex</name>
    <name type="common">Water flea</name>
    <dbReference type="NCBI Taxonomy" id="6669"/>
    <lineage>
        <taxon>Eukaryota</taxon>
        <taxon>Metazoa</taxon>
        <taxon>Ecdysozoa</taxon>
        <taxon>Arthropoda</taxon>
        <taxon>Crustacea</taxon>
        <taxon>Branchiopoda</taxon>
        <taxon>Diplostraca</taxon>
        <taxon>Cladocera</taxon>
        <taxon>Anomopoda</taxon>
        <taxon>Daphniidae</taxon>
        <taxon>Daphnia</taxon>
    </lineage>
</organism>
<evidence type="ECO:0000256" key="7">
    <source>
        <dbReference type="SAM" id="Phobius"/>
    </source>
</evidence>
<evidence type="ECO:0000256" key="4">
    <source>
        <dbReference type="ARBA" id="ARBA00022989"/>
    </source>
</evidence>
<dbReference type="FunFam" id="1.20.1250.20:FF:000101">
    <property type="entry name" value="feline leukemia virus subgroup C receptor-related protein 2"/>
    <property type="match status" value="1"/>
</dbReference>
<dbReference type="OMA" id="WWIAIIT"/>
<evidence type="ECO:0000256" key="3">
    <source>
        <dbReference type="ARBA" id="ARBA00022692"/>
    </source>
</evidence>
<dbReference type="AlphaFoldDB" id="E9HG13"/>
<dbReference type="InterPro" id="IPR036259">
    <property type="entry name" value="MFS_trans_sf"/>
</dbReference>
<feature type="transmembrane region" description="Helical" evidence="7">
    <location>
        <begin position="64"/>
        <end position="92"/>
    </location>
</feature>
<dbReference type="InterPro" id="IPR020846">
    <property type="entry name" value="MFS_dom"/>
</dbReference>
<feature type="transmembrane region" description="Helical" evidence="7">
    <location>
        <begin position="325"/>
        <end position="345"/>
    </location>
</feature>
<dbReference type="GO" id="GO:0020037">
    <property type="term" value="F:heme binding"/>
    <property type="evidence" value="ECO:0000318"/>
    <property type="project" value="GO_Central"/>
</dbReference>
<keyword evidence="3 7" id="KW-0812">Transmembrane</keyword>
<sequence>MESKMTPASPVSDHDLLTHHNKHAQKNGDEIVVFHISVPEEAESKNTGTPDRQMLSTKVYPRRWLMLLIFVTVSMLNAFQWIQFSIITSLLIKYYGVESQTVNWTSLVYMVVYVPLIFPGAWVMDKMGLRVTLLIGSLGTAAGAWVKVLSVAPDRFYVALIGQTIAAVSQVFVLSVPPNIAATWFGPDQVSSACSIGVFGNQLGVALGFLLPPILVKDGTIEEIGSGLSLMFYIVAGLCTAVSILVIVVFQSKPPLPPSLARCSIDSSTDSLNYSQSIKRILWNRDYVLLLVTYGINVGVFYAMSTLLNQTILQHFPGQEESAGQIGLTIVVCGMAGSVLGGVILDRTHKFKETTLAVYGMAVVGMVAYTFTFNVEIIAVTFVTAGAVGFFMTGYLPVGFEFAAELTYPEPEGTSSGLLNASAQIFGIVFTVLGGWLLDDYGDLVCNGTLTLALSIGAIVTMFIRPELRRQRAVNGFK</sequence>
<evidence type="ECO:0000259" key="8">
    <source>
        <dbReference type="PROSITE" id="PS50850"/>
    </source>
</evidence>
<dbReference type="InParanoid" id="E9HG13"/>
<dbReference type="GO" id="GO:0016020">
    <property type="term" value="C:membrane"/>
    <property type="evidence" value="ECO:0000318"/>
    <property type="project" value="GO_Central"/>
</dbReference>
<evidence type="ECO:0000313" key="10">
    <source>
        <dbReference type="Proteomes" id="UP000000305"/>
    </source>
</evidence>
<feature type="transmembrane region" description="Helical" evidence="7">
    <location>
        <begin position="418"/>
        <end position="438"/>
    </location>
</feature>
<feature type="transmembrane region" description="Helical" evidence="7">
    <location>
        <begin position="190"/>
        <end position="210"/>
    </location>
</feature>
<evidence type="ECO:0000256" key="1">
    <source>
        <dbReference type="ARBA" id="ARBA00004141"/>
    </source>
</evidence>
<dbReference type="Gene3D" id="1.20.1250.20">
    <property type="entry name" value="MFS general substrate transporter like domains"/>
    <property type="match status" value="2"/>
</dbReference>
<dbReference type="InterPro" id="IPR049680">
    <property type="entry name" value="FLVCR1-2_SLC49-like"/>
</dbReference>
<feature type="transmembrane region" description="Helical" evidence="7">
    <location>
        <begin position="354"/>
        <end position="371"/>
    </location>
</feature>
<keyword evidence="10" id="KW-1185">Reference proteome</keyword>
<dbReference type="GO" id="GO:0015232">
    <property type="term" value="F:heme transmembrane transporter activity"/>
    <property type="evidence" value="ECO:0000318"/>
    <property type="project" value="GO_Central"/>
</dbReference>
<evidence type="ECO:0000313" key="9">
    <source>
        <dbReference type="EMBL" id="EFX69311.1"/>
    </source>
</evidence>
<feature type="transmembrane region" description="Helical" evidence="7">
    <location>
        <begin position="131"/>
        <end position="150"/>
    </location>
</feature>
<dbReference type="PANTHER" id="PTHR10924:SF4">
    <property type="entry name" value="GH15861P"/>
    <property type="match status" value="1"/>
</dbReference>
<gene>
    <name evidence="9" type="ORF">DAPPUDRAFT_300993</name>
</gene>
<proteinExistence type="inferred from homology"/>
<evidence type="ECO:0000256" key="2">
    <source>
        <dbReference type="ARBA" id="ARBA00022448"/>
    </source>
</evidence>
<dbReference type="InterPro" id="IPR011701">
    <property type="entry name" value="MFS"/>
</dbReference>
<feature type="transmembrane region" description="Helical" evidence="7">
    <location>
        <begin position="287"/>
        <end position="305"/>
    </location>
</feature>
<feature type="transmembrane region" description="Helical" evidence="7">
    <location>
        <begin position="104"/>
        <end position="124"/>
    </location>
</feature>
<feature type="transmembrane region" description="Helical" evidence="7">
    <location>
        <begin position="230"/>
        <end position="250"/>
    </location>
</feature>
<keyword evidence="2" id="KW-0813">Transport</keyword>
<dbReference type="GO" id="GO:0097037">
    <property type="term" value="P:heme export"/>
    <property type="evidence" value="ECO:0000318"/>
    <property type="project" value="GO_Central"/>
</dbReference>
<dbReference type="OrthoDB" id="422206at2759"/>
<feature type="transmembrane region" description="Helical" evidence="7">
    <location>
        <begin position="444"/>
        <end position="464"/>
    </location>
</feature>
<dbReference type="KEGG" id="dpx:DAPPUDRAFT_300993"/>
<protein>
    <recommendedName>
        <fullName evidence="8">Major facilitator superfamily (MFS) profile domain-containing protein</fullName>
    </recommendedName>
</protein>
<accession>E9HG13</accession>